<dbReference type="SUPFAM" id="SSF140996">
    <property type="entry name" value="Hermes dimerisation domain"/>
    <property type="match status" value="1"/>
</dbReference>
<dbReference type="EMBL" id="SZYD01000002">
    <property type="protein sequence ID" value="KAD7116847.1"/>
    <property type="molecule type" value="Genomic_DNA"/>
</dbReference>
<dbReference type="GO" id="GO:0008270">
    <property type="term" value="F:zinc ion binding"/>
    <property type="evidence" value="ECO:0007669"/>
    <property type="project" value="UniProtKB-KW"/>
</dbReference>
<accession>A0A5N6PUS4</accession>
<evidence type="ECO:0000313" key="6">
    <source>
        <dbReference type="EMBL" id="KAD7116847.1"/>
    </source>
</evidence>
<dbReference type="Pfam" id="PF02892">
    <property type="entry name" value="zf-BED"/>
    <property type="match status" value="1"/>
</dbReference>
<dbReference type="AlphaFoldDB" id="A0A5N6PUS4"/>
<dbReference type="SUPFAM" id="SSF57667">
    <property type="entry name" value="beta-beta-alpha zinc fingers"/>
    <property type="match status" value="1"/>
</dbReference>
<protein>
    <recommendedName>
        <fullName evidence="5">BED-type domain-containing protein</fullName>
    </recommendedName>
</protein>
<evidence type="ECO:0000256" key="3">
    <source>
        <dbReference type="ARBA" id="ARBA00022833"/>
    </source>
</evidence>
<dbReference type="PANTHER" id="PTHR34396">
    <property type="entry name" value="OS03G0264950 PROTEIN-RELATED"/>
    <property type="match status" value="1"/>
</dbReference>
<feature type="domain" description="BED-type" evidence="5">
    <location>
        <begin position="30"/>
        <end position="89"/>
    </location>
</feature>
<organism evidence="6 7">
    <name type="scientific">Mikania micrantha</name>
    <name type="common">bitter vine</name>
    <dbReference type="NCBI Taxonomy" id="192012"/>
    <lineage>
        <taxon>Eukaryota</taxon>
        <taxon>Viridiplantae</taxon>
        <taxon>Streptophyta</taxon>
        <taxon>Embryophyta</taxon>
        <taxon>Tracheophyta</taxon>
        <taxon>Spermatophyta</taxon>
        <taxon>Magnoliopsida</taxon>
        <taxon>eudicotyledons</taxon>
        <taxon>Gunneridae</taxon>
        <taxon>Pentapetalae</taxon>
        <taxon>asterids</taxon>
        <taxon>campanulids</taxon>
        <taxon>Asterales</taxon>
        <taxon>Asteraceae</taxon>
        <taxon>Asteroideae</taxon>
        <taxon>Heliantheae alliance</taxon>
        <taxon>Eupatorieae</taxon>
        <taxon>Mikania</taxon>
    </lineage>
</organism>
<dbReference type="InterPro" id="IPR036236">
    <property type="entry name" value="Znf_C2H2_sf"/>
</dbReference>
<evidence type="ECO:0000313" key="7">
    <source>
        <dbReference type="Proteomes" id="UP000326396"/>
    </source>
</evidence>
<dbReference type="Proteomes" id="UP000326396">
    <property type="component" value="Linkage Group LG10"/>
</dbReference>
<name>A0A5N6PUS4_9ASTR</name>
<dbReference type="PANTHER" id="PTHR34396:SF27">
    <property type="entry name" value="OS08G0208700 PROTEIN"/>
    <property type="match status" value="1"/>
</dbReference>
<sequence length="232" mass="26491">MIINSQKKGNQNLLKETEKKKAKTLESKKKGRSTVWDDFDKFTDDEGDIKAKCKHCIKILAADPSRNGTSALKRHILSCEKHPDKLKNQANIFIKKNDDVGGTSGEVKTWKFCAKATRKAVAEMIILDELPFTTVEHEGFRNLMQTTCPNFKTPSRFTVSRDVGEIYLEEKAMNHKGFDIQLFSPREAGRPDDSIVYAIIGRVCGNRQRRQVGNGMIEVEWRWIWSAVRLSM</sequence>
<dbReference type="GO" id="GO:1990837">
    <property type="term" value="F:sequence-specific double-stranded DNA binding"/>
    <property type="evidence" value="ECO:0007669"/>
    <property type="project" value="TreeGrafter"/>
</dbReference>
<keyword evidence="1" id="KW-0479">Metal-binding</keyword>
<dbReference type="InterPro" id="IPR003656">
    <property type="entry name" value="Znf_BED"/>
</dbReference>
<evidence type="ECO:0000259" key="5">
    <source>
        <dbReference type="PROSITE" id="PS50808"/>
    </source>
</evidence>
<dbReference type="GO" id="GO:0006357">
    <property type="term" value="P:regulation of transcription by RNA polymerase II"/>
    <property type="evidence" value="ECO:0007669"/>
    <property type="project" value="TreeGrafter"/>
</dbReference>
<dbReference type="InterPro" id="IPR053031">
    <property type="entry name" value="Cuticle_assoc_protein"/>
</dbReference>
<keyword evidence="2 4" id="KW-0863">Zinc-finger</keyword>
<proteinExistence type="predicted"/>
<comment type="caution">
    <text evidence="6">The sequence shown here is derived from an EMBL/GenBank/DDBJ whole genome shotgun (WGS) entry which is preliminary data.</text>
</comment>
<gene>
    <name evidence="6" type="ORF">E3N88_04115</name>
</gene>
<evidence type="ECO:0000256" key="4">
    <source>
        <dbReference type="PROSITE-ProRule" id="PRU00027"/>
    </source>
</evidence>
<dbReference type="OrthoDB" id="1301613at2759"/>
<keyword evidence="7" id="KW-1185">Reference proteome</keyword>
<dbReference type="SMART" id="SM00614">
    <property type="entry name" value="ZnF_BED"/>
    <property type="match status" value="1"/>
</dbReference>
<evidence type="ECO:0000256" key="1">
    <source>
        <dbReference type="ARBA" id="ARBA00022723"/>
    </source>
</evidence>
<evidence type="ECO:0000256" key="2">
    <source>
        <dbReference type="ARBA" id="ARBA00022771"/>
    </source>
</evidence>
<dbReference type="PROSITE" id="PS50808">
    <property type="entry name" value="ZF_BED"/>
    <property type="match status" value="1"/>
</dbReference>
<reference evidence="6 7" key="1">
    <citation type="submission" date="2019-05" db="EMBL/GenBank/DDBJ databases">
        <title>Mikania micrantha, genome provides insights into the molecular mechanism of rapid growth.</title>
        <authorList>
            <person name="Liu B."/>
        </authorList>
    </citation>
    <scope>NUCLEOTIDE SEQUENCE [LARGE SCALE GENOMIC DNA]</scope>
    <source>
        <strain evidence="6">NLD-2019</strain>
        <tissue evidence="6">Leaf</tissue>
    </source>
</reference>
<dbReference type="GO" id="GO:0005634">
    <property type="term" value="C:nucleus"/>
    <property type="evidence" value="ECO:0007669"/>
    <property type="project" value="TreeGrafter"/>
</dbReference>
<keyword evidence="3" id="KW-0862">Zinc</keyword>